<feature type="transmembrane region" description="Helical" evidence="1">
    <location>
        <begin position="20"/>
        <end position="38"/>
    </location>
</feature>
<evidence type="ECO:0000256" key="1">
    <source>
        <dbReference type="SAM" id="Phobius"/>
    </source>
</evidence>
<keyword evidence="1" id="KW-0472">Membrane</keyword>
<dbReference type="Proteomes" id="UP001497457">
    <property type="component" value="Chromosome 30rd"/>
</dbReference>
<keyword evidence="1" id="KW-1133">Transmembrane helix</keyword>
<evidence type="ECO:0000313" key="2">
    <source>
        <dbReference type="EMBL" id="CAL5026532.1"/>
    </source>
</evidence>
<keyword evidence="3" id="KW-1185">Reference proteome</keyword>
<dbReference type="PANTHER" id="PTHR33994:SF19">
    <property type="entry name" value="LATE EMBRYOGENESIS ABUNDANT PROTEIN LEA-2 SUBGROUP DOMAIN-CONTAINING PROTEIN"/>
    <property type="match status" value="1"/>
</dbReference>
<accession>A0ABC9CVG2</accession>
<protein>
    <submittedName>
        <fullName evidence="2">Uncharacterized protein</fullName>
    </submittedName>
</protein>
<dbReference type="PANTHER" id="PTHR33994">
    <property type="entry name" value="OS04G0515000 PROTEIN"/>
    <property type="match status" value="1"/>
</dbReference>
<organism evidence="2 3">
    <name type="scientific">Urochloa decumbens</name>
    <dbReference type="NCBI Taxonomy" id="240449"/>
    <lineage>
        <taxon>Eukaryota</taxon>
        <taxon>Viridiplantae</taxon>
        <taxon>Streptophyta</taxon>
        <taxon>Embryophyta</taxon>
        <taxon>Tracheophyta</taxon>
        <taxon>Spermatophyta</taxon>
        <taxon>Magnoliopsida</taxon>
        <taxon>Liliopsida</taxon>
        <taxon>Poales</taxon>
        <taxon>Poaceae</taxon>
        <taxon>PACMAD clade</taxon>
        <taxon>Panicoideae</taxon>
        <taxon>Panicodae</taxon>
        <taxon>Paniceae</taxon>
        <taxon>Melinidinae</taxon>
        <taxon>Urochloa</taxon>
    </lineage>
</organism>
<reference evidence="3" key="1">
    <citation type="submission" date="2024-06" db="EMBL/GenBank/DDBJ databases">
        <authorList>
            <person name="Ryan C."/>
        </authorList>
    </citation>
    <scope>NUCLEOTIDE SEQUENCE [LARGE SCALE GENOMIC DNA]</scope>
</reference>
<dbReference type="AlphaFoldDB" id="A0ABC9CVG2"/>
<evidence type="ECO:0000313" key="3">
    <source>
        <dbReference type="Proteomes" id="UP001497457"/>
    </source>
</evidence>
<gene>
    <name evidence="2" type="ORF">URODEC1_LOCUS78811</name>
</gene>
<name>A0ABC9CVG2_9POAL</name>
<proteinExistence type="predicted"/>
<keyword evidence="1" id="KW-0812">Transmembrane</keyword>
<sequence length="205" mass="21792">MGVQPEEPDRVEAICSVIRTLLLAASVVVLLVFLGILISRSATSKGPKYTVAITGAAGLDALAALGRRPTLSPVFNLTVRINNARDKVDTACLGKFSTAAVSYGDAFLARGSVPAFCAGQEQVSERDATAWGQDVVVPRFLRERLAGELERGVGEVDVQVRTPDGRYDWVLVCKAKIGGGPAPCSRDLVDARPAHQMQDLPGFSQ</sequence>
<reference evidence="2 3" key="2">
    <citation type="submission" date="2024-10" db="EMBL/GenBank/DDBJ databases">
        <authorList>
            <person name="Ryan C."/>
        </authorList>
    </citation>
    <scope>NUCLEOTIDE SEQUENCE [LARGE SCALE GENOMIC DNA]</scope>
</reference>
<dbReference type="EMBL" id="OZ075140">
    <property type="protein sequence ID" value="CAL5026532.1"/>
    <property type="molecule type" value="Genomic_DNA"/>
</dbReference>